<proteinExistence type="predicted"/>
<accession>A0A372GBB0</accession>
<keyword evidence="2" id="KW-1185">Reference proteome</keyword>
<evidence type="ECO:0000313" key="2">
    <source>
        <dbReference type="Proteomes" id="UP000262882"/>
    </source>
</evidence>
<comment type="caution">
    <text evidence="1">The sequence shown here is derived from an EMBL/GenBank/DDBJ whole genome shotgun (WGS) entry which is preliminary data.</text>
</comment>
<dbReference type="AlphaFoldDB" id="A0A372GBB0"/>
<name>A0A372GBB0_9ACTN</name>
<organism evidence="1 2">
    <name type="scientific">Actinomadura spongiicola</name>
    <dbReference type="NCBI Taxonomy" id="2303421"/>
    <lineage>
        <taxon>Bacteria</taxon>
        <taxon>Bacillati</taxon>
        <taxon>Actinomycetota</taxon>
        <taxon>Actinomycetes</taxon>
        <taxon>Streptosporangiales</taxon>
        <taxon>Thermomonosporaceae</taxon>
        <taxon>Actinomadura</taxon>
    </lineage>
</organism>
<sequence>MDYSLVEIRYNNIMALRHFLLDGPSAWQPLHGEFRKDDETAAGYVSLLLGAFSVAVRRRFPPNCDAAEIMRFVTELRISHQDEPGLINPLVAEDVIRHTVDASPLDDDGSQDLTTVLGIKAHILLYLVAEAGFSDAELDRFIDDVVAYTGNWLAARRAEMITQP</sequence>
<dbReference type="EMBL" id="QVNQ01000008">
    <property type="protein sequence ID" value="RFS82640.1"/>
    <property type="molecule type" value="Genomic_DNA"/>
</dbReference>
<protein>
    <submittedName>
        <fullName evidence="1">Uncharacterized protein</fullName>
    </submittedName>
</protein>
<gene>
    <name evidence="1" type="ORF">D0T12_24615</name>
</gene>
<reference evidence="1 2" key="1">
    <citation type="submission" date="2018-08" db="EMBL/GenBank/DDBJ databases">
        <title>Actinomadura spongicola sp. nov., isolated from marine sponge Leucetta chagosensis.</title>
        <authorList>
            <person name="Li L."/>
            <person name="Lin H.W."/>
        </authorList>
    </citation>
    <scope>NUCLEOTIDE SEQUENCE [LARGE SCALE GENOMIC DNA]</scope>
    <source>
        <strain evidence="1 2">LHW52907</strain>
    </source>
</reference>
<evidence type="ECO:0000313" key="1">
    <source>
        <dbReference type="EMBL" id="RFS82640.1"/>
    </source>
</evidence>
<dbReference type="Proteomes" id="UP000262882">
    <property type="component" value="Unassembled WGS sequence"/>
</dbReference>